<dbReference type="PANTHER" id="PTHR10704">
    <property type="entry name" value="CARBOHYDRATE SULFOTRANSFERASE"/>
    <property type="match status" value="1"/>
</dbReference>
<feature type="domain" description="Sulfotransferase" evidence="2">
    <location>
        <begin position="125"/>
        <end position="408"/>
    </location>
</feature>
<gene>
    <name evidence="3" type="ORF">BSL78_05981</name>
</gene>
<dbReference type="STRING" id="307972.A0A2G8LA08"/>
<sequence>MANLRREQKRNPTQLFNEAAPSRQCPVTSFRCGFLWCISFTLVISFGRFYFSGNVSDDFLPQKKLNYKEPRFTQGKYYNPASYQLYARETTAWNASEVLPTPVYENNNSDMLTTGRGSAPVFKKAIVIVTGKRSGSTFVGDIFNNSPGVFYLYEPLRELMMLFIKRKNPPGINFNEMAFSIINNTLQCQWNNSSMGLILNQSCVKSRILVACDLCRRNLSVQDRLTKLSEACREQDSVAIKLIRLQDIAYLEPLSYYLDLRIIHLVRDPRPTEISRMKTLPNQDLIRRKGKSAKDEVDLCQHMQRNLQYWIKPPEWMVGKYLLVRYEDVAMNPVQKAAEIYNFVGLSLNDNVTKWLIKNTQCNSTIQICNETFGTFRNTSAVINRWRDVMSWRLVKRVQSVCKAPMNLLGYRIVKSENDLRNLSIDTVGPLTKPANQTATYLAIRRRR</sequence>
<accession>A0A2G8LA08</accession>
<dbReference type="InterPro" id="IPR027417">
    <property type="entry name" value="P-loop_NTPase"/>
</dbReference>
<dbReference type="Gene3D" id="3.40.50.300">
    <property type="entry name" value="P-loop containing nucleotide triphosphate hydrolases"/>
    <property type="match status" value="1"/>
</dbReference>
<keyword evidence="1" id="KW-0472">Membrane</keyword>
<keyword evidence="1" id="KW-1133">Transmembrane helix</keyword>
<dbReference type="AlphaFoldDB" id="A0A2G8LA08"/>
<proteinExistence type="predicted"/>
<evidence type="ECO:0000313" key="4">
    <source>
        <dbReference type="Proteomes" id="UP000230750"/>
    </source>
</evidence>
<dbReference type="GO" id="GO:0006790">
    <property type="term" value="P:sulfur compound metabolic process"/>
    <property type="evidence" value="ECO:0007669"/>
    <property type="project" value="TreeGrafter"/>
</dbReference>
<dbReference type="PANTHER" id="PTHR10704:SF44">
    <property type="entry name" value="LD35051P-RELATED"/>
    <property type="match status" value="1"/>
</dbReference>
<keyword evidence="1" id="KW-0812">Transmembrane</keyword>
<evidence type="ECO:0000256" key="1">
    <source>
        <dbReference type="SAM" id="Phobius"/>
    </source>
</evidence>
<dbReference type="Pfam" id="PF00685">
    <property type="entry name" value="Sulfotransfer_1"/>
    <property type="match status" value="1"/>
</dbReference>
<reference evidence="3 4" key="1">
    <citation type="journal article" date="2017" name="PLoS Biol.">
        <title>The sea cucumber genome provides insights into morphological evolution and visceral regeneration.</title>
        <authorList>
            <person name="Zhang X."/>
            <person name="Sun L."/>
            <person name="Yuan J."/>
            <person name="Sun Y."/>
            <person name="Gao Y."/>
            <person name="Zhang L."/>
            <person name="Li S."/>
            <person name="Dai H."/>
            <person name="Hamel J.F."/>
            <person name="Liu C."/>
            <person name="Yu Y."/>
            <person name="Liu S."/>
            <person name="Lin W."/>
            <person name="Guo K."/>
            <person name="Jin S."/>
            <person name="Xu P."/>
            <person name="Storey K.B."/>
            <person name="Huan P."/>
            <person name="Zhang T."/>
            <person name="Zhou Y."/>
            <person name="Zhang J."/>
            <person name="Lin C."/>
            <person name="Li X."/>
            <person name="Xing L."/>
            <person name="Huo D."/>
            <person name="Sun M."/>
            <person name="Wang L."/>
            <person name="Mercier A."/>
            <person name="Li F."/>
            <person name="Yang H."/>
            <person name="Xiang J."/>
        </authorList>
    </citation>
    <scope>NUCLEOTIDE SEQUENCE [LARGE SCALE GENOMIC DNA]</scope>
    <source>
        <strain evidence="3">Shaxun</strain>
        <tissue evidence="3">Muscle</tissue>
    </source>
</reference>
<dbReference type="InterPro" id="IPR051135">
    <property type="entry name" value="Gal/GlcNAc/GalNAc_ST"/>
</dbReference>
<dbReference type="GO" id="GO:0006044">
    <property type="term" value="P:N-acetylglucosamine metabolic process"/>
    <property type="evidence" value="ECO:0007669"/>
    <property type="project" value="TreeGrafter"/>
</dbReference>
<evidence type="ECO:0000313" key="3">
    <source>
        <dbReference type="EMBL" id="PIK57096.1"/>
    </source>
</evidence>
<protein>
    <submittedName>
        <fullName evidence="3">Putative carbohydrate sulfotransferase 1-like</fullName>
    </submittedName>
</protein>
<comment type="caution">
    <text evidence="3">The sequence shown here is derived from an EMBL/GenBank/DDBJ whole genome shotgun (WGS) entry which is preliminary data.</text>
</comment>
<keyword evidence="4" id="KW-1185">Reference proteome</keyword>
<dbReference type="EMBL" id="MRZV01000153">
    <property type="protein sequence ID" value="PIK57096.1"/>
    <property type="molecule type" value="Genomic_DNA"/>
</dbReference>
<evidence type="ECO:0000259" key="2">
    <source>
        <dbReference type="Pfam" id="PF00685"/>
    </source>
</evidence>
<dbReference type="Proteomes" id="UP000230750">
    <property type="component" value="Unassembled WGS sequence"/>
</dbReference>
<keyword evidence="3" id="KW-0808">Transferase</keyword>
<dbReference type="GO" id="GO:0001517">
    <property type="term" value="F:N-acetylglucosamine 6-O-sulfotransferase activity"/>
    <property type="evidence" value="ECO:0007669"/>
    <property type="project" value="TreeGrafter"/>
</dbReference>
<dbReference type="SUPFAM" id="SSF52540">
    <property type="entry name" value="P-loop containing nucleoside triphosphate hydrolases"/>
    <property type="match status" value="1"/>
</dbReference>
<dbReference type="InterPro" id="IPR000863">
    <property type="entry name" value="Sulfotransferase_dom"/>
</dbReference>
<name>A0A2G8LA08_STIJA</name>
<dbReference type="OrthoDB" id="6138663at2759"/>
<organism evidence="3 4">
    <name type="scientific">Stichopus japonicus</name>
    <name type="common">Sea cucumber</name>
    <dbReference type="NCBI Taxonomy" id="307972"/>
    <lineage>
        <taxon>Eukaryota</taxon>
        <taxon>Metazoa</taxon>
        <taxon>Echinodermata</taxon>
        <taxon>Eleutherozoa</taxon>
        <taxon>Echinozoa</taxon>
        <taxon>Holothuroidea</taxon>
        <taxon>Aspidochirotacea</taxon>
        <taxon>Aspidochirotida</taxon>
        <taxon>Stichopodidae</taxon>
        <taxon>Apostichopus</taxon>
    </lineage>
</organism>
<feature type="transmembrane region" description="Helical" evidence="1">
    <location>
        <begin position="33"/>
        <end position="51"/>
    </location>
</feature>